<evidence type="ECO:0000256" key="1">
    <source>
        <dbReference type="ARBA" id="ARBA00004651"/>
    </source>
</evidence>
<name>A0ABX0Z6R0_9ACTN</name>
<feature type="transmembrane region" description="Helical" evidence="14">
    <location>
        <begin position="169"/>
        <end position="189"/>
    </location>
</feature>
<evidence type="ECO:0000256" key="4">
    <source>
        <dbReference type="ARBA" id="ARBA00012037"/>
    </source>
</evidence>
<comment type="caution">
    <text evidence="17">The sequence shown here is derived from an EMBL/GenBank/DDBJ whole genome shotgun (WGS) entry which is preliminary data.</text>
</comment>
<feature type="transmembrane region" description="Helical" evidence="14">
    <location>
        <begin position="397"/>
        <end position="417"/>
    </location>
</feature>
<evidence type="ECO:0000256" key="3">
    <source>
        <dbReference type="ARBA" id="ARBA00009655"/>
    </source>
</evidence>
<feature type="transmembrane region" description="Helical" evidence="14">
    <location>
        <begin position="515"/>
        <end position="536"/>
    </location>
</feature>
<keyword evidence="7" id="KW-0808">Transferase</keyword>
<feature type="compositionally biased region" description="Basic and acidic residues" evidence="13">
    <location>
        <begin position="47"/>
        <end position="81"/>
    </location>
</feature>
<evidence type="ECO:0000256" key="13">
    <source>
        <dbReference type="SAM" id="MobiDB-lite"/>
    </source>
</evidence>
<evidence type="ECO:0000313" key="18">
    <source>
        <dbReference type="Proteomes" id="UP000783871"/>
    </source>
</evidence>
<evidence type="ECO:0000259" key="15">
    <source>
        <dbReference type="Pfam" id="PF12249"/>
    </source>
</evidence>
<gene>
    <name evidence="17" type="ORF">HCJ94_11685</name>
</gene>
<comment type="pathway">
    <text evidence="2">Cell wall biogenesis; cell wall polysaccharide biosynthesis.</text>
</comment>
<dbReference type="InterPro" id="IPR020959">
    <property type="entry name" value="ArabinofuranosylTrfase_AftA_C"/>
</dbReference>
<feature type="region of interest" description="Disordered" evidence="13">
    <location>
        <begin position="1"/>
        <end position="125"/>
    </location>
</feature>
<feature type="transmembrane region" description="Helical" evidence="14">
    <location>
        <begin position="196"/>
        <end position="216"/>
    </location>
</feature>
<dbReference type="InterPro" id="IPR020963">
    <property type="entry name" value="ArabinofuranosylTrfase_AftA_N"/>
</dbReference>
<proteinExistence type="inferred from homology"/>
<evidence type="ECO:0000256" key="2">
    <source>
        <dbReference type="ARBA" id="ARBA00004776"/>
    </source>
</evidence>
<dbReference type="Pfam" id="PF12250">
    <property type="entry name" value="AftA_N"/>
    <property type="match status" value="1"/>
</dbReference>
<evidence type="ECO:0000256" key="11">
    <source>
        <dbReference type="ARBA" id="ARBA00033184"/>
    </source>
</evidence>
<evidence type="ECO:0000256" key="7">
    <source>
        <dbReference type="ARBA" id="ARBA00022679"/>
    </source>
</evidence>
<evidence type="ECO:0000256" key="12">
    <source>
        <dbReference type="ARBA" id="ARBA00034030"/>
    </source>
</evidence>
<keyword evidence="9 14" id="KW-1133">Transmembrane helix</keyword>
<sequence>MTSSVDEDSSAARTVTGAAETAPAQAGPVADADSTTPGATAPTDPPTARRPEDVPSDPAERPSDAAPDDRADHRSAEERALEGSSEVASGPAPADVDDPGPTPAPAPRRMDARPTGGAPVEGDAERTWRRRLRPRIGAPTIAVLTWAAAYPGGAALVKIVDADPFTAQGALVPAGAAIVGGLLLFALALWRSSDRIIGLVAGAYAAWVGLTLIASYNGSPFGDSGLRGDSARLAAMATKFTVHTQPVDGIVSSVPSEYPPLFPFLLGRLALQLDQPAWSLIGYGEATLISLAVVVAFVLWRGVVPAWVALALAVLPPWVFSQPRKSYEIITLAVFVPWVLRTFTDRSRREGGLHWLAAGVIGGLLLMTYQGYVMFAAVGLVVLVGVSFWRSPRRWRYLGHLVGVGVTAFAVAAWYLIPYLRGTLTIGGSRVNDYFISPAIVEDPLGVWYLKAPLSAPLHVLQICGLVGLAWYWRKRWWARPLLLVLLGAYVYRWAFVLIFMHNGHTLYLHYTTRLLGLVLACGGVLALVEAGRALAARLRVAGSLRRVALVGTAGLLVLAGLSGAGTWMPSPPGLASVKRPAGPQNYNLAVYTHAEPLPDGSKQRYPAPDEVTVTWFPAEPVRRVVHETLGPDALPVTLSYDERMYAYQPWPGYMAVERLASNTWTHWDDRRAEVIRLAGITDPAEFARATGDTRFGEIDVFVLRRRPAGWHFGEIVFHPKQFDPAVWRIDDTVPSGVVVAVRKPGT</sequence>
<dbReference type="RefSeq" id="WP_168001007.1">
    <property type="nucleotide sequence ID" value="NZ_JAATEO010000010.1"/>
</dbReference>
<feature type="transmembrane region" description="Helical" evidence="14">
    <location>
        <begin position="454"/>
        <end position="473"/>
    </location>
</feature>
<evidence type="ECO:0000256" key="10">
    <source>
        <dbReference type="ARBA" id="ARBA00023136"/>
    </source>
</evidence>
<reference evidence="17 18" key="1">
    <citation type="submission" date="2020-03" db="EMBL/GenBank/DDBJ databases">
        <title>WGS of actinomycetes isolated from Thailand.</title>
        <authorList>
            <person name="Thawai C."/>
        </authorList>
    </citation>
    <scope>NUCLEOTIDE SEQUENCE [LARGE SCALE GENOMIC DNA]</scope>
    <source>
        <strain evidence="17 18">HSS6-12</strain>
    </source>
</reference>
<evidence type="ECO:0000256" key="8">
    <source>
        <dbReference type="ARBA" id="ARBA00022692"/>
    </source>
</evidence>
<keyword evidence="8 14" id="KW-0812">Transmembrane</keyword>
<feature type="domain" description="Arabinofuranosyltransferase AftA C-terminal" evidence="15">
    <location>
        <begin position="621"/>
        <end position="707"/>
    </location>
</feature>
<feature type="domain" description="Arabinofuranosyltransferase AftA N-terminal" evidence="16">
    <location>
        <begin position="170"/>
        <end position="540"/>
    </location>
</feature>
<feature type="transmembrane region" description="Helical" evidence="14">
    <location>
        <begin position="288"/>
        <end position="315"/>
    </location>
</feature>
<feature type="compositionally biased region" description="Low complexity" evidence="13">
    <location>
        <begin position="30"/>
        <end position="42"/>
    </location>
</feature>
<evidence type="ECO:0000259" key="16">
    <source>
        <dbReference type="Pfam" id="PF12250"/>
    </source>
</evidence>
<evidence type="ECO:0000256" key="6">
    <source>
        <dbReference type="ARBA" id="ARBA00022475"/>
    </source>
</evidence>
<evidence type="ECO:0000256" key="14">
    <source>
        <dbReference type="SAM" id="Phobius"/>
    </source>
</evidence>
<accession>A0ABX0Z6R0</accession>
<feature type="transmembrane region" description="Helical" evidence="14">
    <location>
        <begin position="355"/>
        <end position="385"/>
    </location>
</feature>
<comment type="catalytic activity">
    <reaction evidence="12">
        <text>Adds an alpha-D-arabinofuranosyl group from trans,octacis-decaprenylphospho-beta-D-arabinofuranose at the 5-O-position of the eighth, tenth and twelfth galactofuranose unit of the galactofuranan chain of [beta-D-galactofuranosyl-(1-&gt;5)-beta-D-galactofuranosyl-(1-&gt;6)]14-beta-D-galactofuranosyl-(1-&gt;5)-beta-D-galactofuranosyl-(1-&gt;4)-alpha-L-rhamnopyranosyl-(1-&gt;3)-N-acetyl-alpha-D-glucosaminyl-diphospho-trans,octacis-decaprenol.</text>
        <dbReference type="EC" id="2.4.2.46"/>
    </reaction>
</comment>
<comment type="similarity">
    <text evidence="3">Belongs to the glycosyltransferase 85 family.</text>
</comment>
<feature type="transmembrane region" description="Helical" evidence="14">
    <location>
        <begin position="136"/>
        <end position="157"/>
    </location>
</feature>
<comment type="subcellular location">
    <subcellularLocation>
        <location evidence="1">Cell membrane</location>
        <topology evidence="1">Multi-pass membrane protein</topology>
    </subcellularLocation>
</comment>
<dbReference type="EC" id="2.4.2.46" evidence="4"/>
<feature type="transmembrane region" description="Helical" evidence="14">
    <location>
        <begin position="482"/>
        <end position="503"/>
    </location>
</feature>
<keyword evidence="18" id="KW-1185">Reference proteome</keyword>
<evidence type="ECO:0000256" key="5">
    <source>
        <dbReference type="ARBA" id="ARBA00020482"/>
    </source>
</evidence>
<dbReference type="Proteomes" id="UP000783871">
    <property type="component" value="Unassembled WGS sequence"/>
</dbReference>
<protein>
    <recommendedName>
        <fullName evidence="5">Galactan 5-O-arabinofuranosyltransferase</fullName>
        <ecNumber evidence="4">2.4.2.46</ecNumber>
    </recommendedName>
    <alternativeName>
        <fullName evidence="11">Arabinofuranosyltransferase AftA</fullName>
    </alternativeName>
</protein>
<keyword evidence="10 14" id="KW-0472">Membrane</keyword>
<dbReference type="EMBL" id="JAATEO010000010">
    <property type="protein sequence ID" value="NJP32624.1"/>
    <property type="molecule type" value="Genomic_DNA"/>
</dbReference>
<feature type="transmembrane region" description="Helical" evidence="14">
    <location>
        <begin position="548"/>
        <end position="569"/>
    </location>
</feature>
<evidence type="ECO:0000256" key="9">
    <source>
        <dbReference type="ARBA" id="ARBA00022989"/>
    </source>
</evidence>
<keyword evidence="6" id="KW-1003">Cell membrane</keyword>
<dbReference type="Pfam" id="PF12249">
    <property type="entry name" value="AftA_C"/>
    <property type="match status" value="1"/>
</dbReference>
<evidence type="ECO:0000313" key="17">
    <source>
        <dbReference type="EMBL" id="NJP32624.1"/>
    </source>
</evidence>
<organism evidence="17 18">
    <name type="scientific">Micromonospora thermarum</name>
    <dbReference type="NCBI Taxonomy" id="2720024"/>
    <lineage>
        <taxon>Bacteria</taxon>
        <taxon>Bacillati</taxon>
        <taxon>Actinomycetota</taxon>
        <taxon>Actinomycetes</taxon>
        <taxon>Micromonosporales</taxon>
        <taxon>Micromonosporaceae</taxon>
        <taxon>Micromonospora</taxon>
    </lineage>
</organism>